<feature type="repeat" description="RCC1" evidence="2">
    <location>
        <begin position="374"/>
        <end position="422"/>
    </location>
</feature>
<accession>A0A835YQ33</accession>
<keyword evidence="1" id="KW-0677">Repeat</keyword>
<feature type="repeat" description="RCC1" evidence="2">
    <location>
        <begin position="209"/>
        <end position="263"/>
    </location>
</feature>
<dbReference type="PROSITE" id="PS00626">
    <property type="entry name" value="RCC1_2"/>
    <property type="match status" value="2"/>
</dbReference>
<feature type="repeat" description="RCC1" evidence="2">
    <location>
        <begin position="321"/>
        <end position="373"/>
    </location>
</feature>
<dbReference type="PRINTS" id="PR00633">
    <property type="entry name" value="RCCNDNSATION"/>
</dbReference>
<dbReference type="SUPFAM" id="SSF50985">
    <property type="entry name" value="RCC1/BLIP-II"/>
    <property type="match status" value="2"/>
</dbReference>
<dbReference type="PROSITE" id="PS50012">
    <property type="entry name" value="RCC1_3"/>
    <property type="match status" value="7"/>
</dbReference>
<evidence type="ECO:0000259" key="3">
    <source>
        <dbReference type="Pfam" id="PF25390"/>
    </source>
</evidence>
<dbReference type="InterPro" id="IPR000408">
    <property type="entry name" value="Reg_chr_condens"/>
</dbReference>
<dbReference type="Gene3D" id="2.130.10.30">
    <property type="entry name" value="Regulator of chromosome condensation 1/beta-lactamase-inhibitor protein II"/>
    <property type="match status" value="2"/>
</dbReference>
<proteinExistence type="predicted"/>
<feature type="non-terminal residue" evidence="4">
    <location>
        <position position="1"/>
    </location>
</feature>
<evidence type="ECO:0000313" key="5">
    <source>
        <dbReference type="Proteomes" id="UP000664859"/>
    </source>
</evidence>
<feature type="repeat" description="RCC1" evidence="2">
    <location>
        <begin position="97"/>
        <end position="154"/>
    </location>
</feature>
<dbReference type="InterPro" id="IPR058923">
    <property type="entry name" value="RCC1-like_dom"/>
</dbReference>
<dbReference type="PANTHER" id="PTHR22872">
    <property type="entry name" value="BTK-BINDING PROTEIN-RELATED"/>
    <property type="match status" value="1"/>
</dbReference>
<dbReference type="InterPro" id="IPR051625">
    <property type="entry name" value="Signaling_Regulatory_Domain"/>
</dbReference>
<evidence type="ECO:0000256" key="1">
    <source>
        <dbReference type="ARBA" id="ARBA00022737"/>
    </source>
</evidence>
<dbReference type="Proteomes" id="UP000664859">
    <property type="component" value="Unassembled WGS sequence"/>
</dbReference>
<dbReference type="OrthoDB" id="8068875at2759"/>
<dbReference type="EMBL" id="JAFCMP010000554">
    <property type="protein sequence ID" value="KAG5175129.1"/>
    <property type="molecule type" value="Genomic_DNA"/>
</dbReference>
<gene>
    <name evidence="4" type="ORF">JKP88DRAFT_172802</name>
</gene>
<feature type="repeat" description="RCC1" evidence="2">
    <location>
        <begin position="264"/>
        <end position="320"/>
    </location>
</feature>
<feature type="repeat" description="RCC1" evidence="2">
    <location>
        <begin position="43"/>
        <end position="96"/>
    </location>
</feature>
<name>A0A835YQ33_9STRA</name>
<evidence type="ECO:0000313" key="4">
    <source>
        <dbReference type="EMBL" id="KAG5175129.1"/>
    </source>
</evidence>
<comment type="caution">
    <text evidence="4">The sequence shown here is derived from an EMBL/GenBank/DDBJ whole genome shotgun (WGS) entry which is preliminary data.</text>
</comment>
<keyword evidence="5" id="KW-1185">Reference proteome</keyword>
<dbReference type="AlphaFoldDB" id="A0A835YQ33"/>
<evidence type="ECO:0000256" key="2">
    <source>
        <dbReference type="PROSITE-ProRule" id="PRU00235"/>
    </source>
</evidence>
<reference evidence="4" key="1">
    <citation type="submission" date="2021-02" db="EMBL/GenBank/DDBJ databases">
        <title>First Annotated Genome of the Yellow-green Alga Tribonema minus.</title>
        <authorList>
            <person name="Mahan K.M."/>
        </authorList>
    </citation>
    <scope>NUCLEOTIDE SEQUENCE</scope>
    <source>
        <strain evidence="4">UTEX B ZZ1240</strain>
    </source>
</reference>
<organism evidence="4 5">
    <name type="scientific">Tribonema minus</name>
    <dbReference type="NCBI Taxonomy" id="303371"/>
    <lineage>
        <taxon>Eukaryota</taxon>
        <taxon>Sar</taxon>
        <taxon>Stramenopiles</taxon>
        <taxon>Ochrophyta</taxon>
        <taxon>PX clade</taxon>
        <taxon>Xanthophyceae</taxon>
        <taxon>Tribonematales</taxon>
        <taxon>Tribonemataceae</taxon>
        <taxon>Tribonema</taxon>
    </lineage>
</organism>
<sequence>MHLPAVTVPPPAPSNARALLQLLEEASTVSGIQQASNGSSAHTEVWTCGQNSYGELCLGGRDTGGRQRHSLVCKLSGRGVVDVAAGNEHTVVLCSNGDVLTAGYNDNGQCGHGDKQRIANLTPIASLSEANMGARCTQVHSYNGCEHSFAVLADGRLASFGYNCRGQLGVGTTSSETVPRLVSGGGLAGHQVKDVACSYYHSIVTCTDGAVYAFGRNDFGQLGLGDVSDRVTPTRVQLPVAEAHTGVSSIACGQYHTLLTTCNGAVLVCGKNDYGQLGLDGGTTGARACKALTRVGGALANERAVAVRCGYYHSLVLTEGGEVFGFGRNDYGQLGLGHAMQSIAAPSCIRGLDGKGVVQLAAGCYHTVFVAGSGMLYVCGRNNHGQLGTGDAAERHSPYPLDIFLGKQVAKIAAGFYHTVII</sequence>
<dbReference type="Pfam" id="PF25390">
    <property type="entry name" value="WD40_RLD"/>
    <property type="match status" value="1"/>
</dbReference>
<protein>
    <submittedName>
        <fullName evidence="4">Regulator of chromosome condensation 1/beta-lactamase-inhibitor protein II</fullName>
    </submittedName>
</protein>
<dbReference type="InterPro" id="IPR009091">
    <property type="entry name" value="RCC1/BLIP-II"/>
</dbReference>
<feature type="repeat" description="RCC1" evidence="2">
    <location>
        <begin position="155"/>
        <end position="208"/>
    </location>
</feature>
<feature type="domain" description="RCC1-like" evidence="3">
    <location>
        <begin position="44"/>
        <end position="421"/>
    </location>
</feature>